<reference evidence="2" key="1">
    <citation type="journal article" date="2020" name="Nat. Commun.">
        <title>Genome sequence of the cluster root forming white lupin.</title>
        <authorList>
            <person name="Hufnagel B."/>
            <person name="Marques A."/>
            <person name="Soriano A."/>
            <person name="Marques L."/>
            <person name="Divol F."/>
            <person name="Doumas P."/>
            <person name="Sallet E."/>
            <person name="Mancinotti D."/>
            <person name="Carrere S."/>
            <person name="Marande W."/>
            <person name="Arribat S."/>
            <person name="Keller J."/>
            <person name="Huneau C."/>
            <person name="Blein T."/>
            <person name="Aime D."/>
            <person name="Laguerre M."/>
            <person name="Taylor J."/>
            <person name="Schubert V."/>
            <person name="Nelson M."/>
            <person name="Geu-Flores F."/>
            <person name="Crespi M."/>
            <person name="Gallardo-Guerrero K."/>
            <person name="Delaux P.-M."/>
            <person name="Salse J."/>
            <person name="Berges H."/>
            <person name="Guyot R."/>
            <person name="Gouzy J."/>
            <person name="Peret B."/>
        </authorList>
    </citation>
    <scope>NUCLEOTIDE SEQUENCE [LARGE SCALE GENOMIC DNA]</scope>
    <source>
        <strain evidence="2">cv. Amiga</strain>
    </source>
</reference>
<dbReference type="EMBL" id="WOCE01000010">
    <property type="protein sequence ID" value="KAE9604987.1"/>
    <property type="molecule type" value="Genomic_DNA"/>
</dbReference>
<name>A0A6A4PTL2_LUPAL</name>
<comment type="caution">
    <text evidence="1">The sequence shown here is derived from an EMBL/GenBank/DDBJ whole genome shotgun (WGS) entry which is preliminary data.</text>
</comment>
<dbReference type="OrthoDB" id="10609148at2759"/>
<keyword evidence="2" id="KW-1185">Reference proteome</keyword>
<gene>
    <name evidence="1" type="ORF">Lalb_Chr10g0092361</name>
</gene>
<organism evidence="1 2">
    <name type="scientific">Lupinus albus</name>
    <name type="common">White lupine</name>
    <name type="synonym">Lupinus termis</name>
    <dbReference type="NCBI Taxonomy" id="3870"/>
    <lineage>
        <taxon>Eukaryota</taxon>
        <taxon>Viridiplantae</taxon>
        <taxon>Streptophyta</taxon>
        <taxon>Embryophyta</taxon>
        <taxon>Tracheophyta</taxon>
        <taxon>Spermatophyta</taxon>
        <taxon>Magnoliopsida</taxon>
        <taxon>eudicotyledons</taxon>
        <taxon>Gunneridae</taxon>
        <taxon>Pentapetalae</taxon>
        <taxon>rosids</taxon>
        <taxon>fabids</taxon>
        <taxon>Fabales</taxon>
        <taxon>Fabaceae</taxon>
        <taxon>Papilionoideae</taxon>
        <taxon>50 kb inversion clade</taxon>
        <taxon>genistoids sensu lato</taxon>
        <taxon>core genistoids</taxon>
        <taxon>Genisteae</taxon>
        <taxon>Lupinus</taxon>
    </lineage>
</organism>
<protein>
    <submittedName>
        <fullName evidence="1">Uncharacterized protein</fullName>
    </submittedName>
</protein>
<dbReference type="AlphaFoldDB" id="A0A6A4PTL2"/>
<dbReference type="Proteomes" id="UP000447434">
    <property type="component" value="Chromosome 10"/>
</dbReference>
<sequence>MRTRVKEVQLESEIGREPWKLLPKRMSLIKLLPLQTSGGIGPWSELVETSNHWSNPLEPSCCGRVPMNELLKALRM</sequence>
<proteinExistence type="predicted"/>
<evidence type="ECO:0000313" key="1">
    <source>
        <dbReference type="EMBL" id="KAE9604987.1"/>
    </source>
</evidence>
<accession>A0A6A4PTL2</accession>
<evidence type="ECO:0000313" key="2">
    <source>
        <dbReference type="Proteomes" id="UP000447434"/>
    </source>
</evidence>